<gene>
    <name evidence="2" type="ORF">EZS28_051040</name>
</gene>
<evidence type="ECO:0000256" key="1">
    <source>
        <dbReference type="SAM" id="MobiDB-lite"/>
    </source>
</evidence>
<evidence type="ECO:0000313" key="2">
    <source>
        <dbReference type="EMBL" id="KAA6353433.1"/>
    </source>
</evidence>
<organism evidence="2 3">
    <name type="scientific">Streblomastix strix</name>
    <dbReference type="NCBI Taxonomy" id="222440"/>
    <lineage>
        <taxon>Eukaryota</taxon>
        <taxon>Metamonada</taxon>
        <taxon>Preaxostyla</taxon>
        <taxon>Oxymonadida</taxon>
        <taxon>Streblomastigidae</taxon>
        <taxon>Streblomastix</taxon>
    </lineage>
</organism>
<accession>A0A5J4T6L9</accession>
<feature type="compositionally biased region" description="Basic and acidic residues" evidence="1">
    <location>
        <begin position="52"/>
        <end position="69"/>
    </location>
</feature>
<dbReference type="Proteomes" id="UP000324800">
    <property type="component" value="Unassembled WGS sequence"/>
</dbReference>
<evidence type="ECO:0000313" key="3">
    <source>
        <dbReference type="Proteomes" id="UP000324800"/>
    </source>
</evidence>
<dbReference type="AlphaFoldDB" id="A0A5J4T6L9"/>
<sequence length="108" mass="12301">MEQRRIGMSDGHQISVQSWDSNQGVREIPGLYAQEDTLYASGNAIRNLDSTEDLRKDNINNNRQSEKQESSMNNQLCRRHSVPDAGLAIVEERNRVDNIGVQEIWMGD</sequence>
<proteinExistence type="predicted"/>
<feature type="compositionally biased region" description="Polar residues" evidence="1">
    <location>
        <begin position="12"/>
        <end position="21"/>
    </location>
</feature>
<reference evidence="2 3" key="1">
    <citation type="submission" date="2019-03" db="EMBL/GenBank/DDBJ databases">
        <title>Single cell metagenomics reveals metabolic interactions within the superorganism composed of flagellate Streblomastix strix and complex community of Bacteroidetes bacteria on its surface.</title>
        <authorList>
            <person name="Treitli S.C."/>
            <person name="Kolisko M."/>
            <person name="Husnik F."/>
            <person name="Keeling P."/>
            <person name="Hampl V."/>
        </authorList>
    </citation>
    <scope>NUCLEOTIDE SEQUENCE [LARGE SCALE GENOMIC DNA]</scope>
    <source>
        <strain evidence="2">ST1C</strain>
    </source>
</reference>
<feature type="region of interest" description="Disordered" evidence="1">
    <location>
        <begin position="49"/>
        <end position="77"/>
    </location>
</feature>
<dbReference type="EMBL" id="SNRW01038128">
    <property type="protein sequence ID" value="KAA6353433.1"/>
    <property type="molecule type" value="Genomic_DNA"/>
</dbReference>
<feature type="region of interest" description="Disordered" evidence="1">
    <location>
        <begin position="1"/>
        <end position="21"/>
    </location>
</feature>
<name>A0A5J4T6L9_9EUKA</name>
<protein>
    <submittedName>
        <fullName evidence="2">Uncharacterized protein</fullName>
    </submittedName>
</protein>
<comment type="caution">
    <text evidence="2">The sequence shown here is derived from an EMBL/GenBank/DDBJ whole genome shotgun (WGS) entry which is preliminary data.</text>
</comment>